<dbReference type="Proteomes" id="UP000663918">
    <property type="component" value="Chromosome"/>
</dbReference>
<evidence type="ECO:0000256" key="1">
    <source>
        <dbReference type="SAM" id="SignalP"/>
    </source>
</evidence>
<dbReference type="RefSeq" id="WP_207871157.1">
    <property type="nucleotide sequence ID" value="NZ_CP062222.1"/>
</dbReference>
<gene>
    <name evidence="2" type="primary">hfaD</name>
    <name evidence="2" type="ORF">IFJ75_03055</name>
</gene>
<dbReference type="InterPro" id="IPR049860">
    <property type="entry name" value="Holdfast_HfaD"/>
</dbReference>
<dbReference type="EMBL" id="CP062222">
    <property type="protein sequence ID" value="QTC91921.1"/>
    <property type="molecule type" value="Genomic_DNA"/>
</dbReference>
<organism evidence="2 3">
    <name type="scientific">Brevundimonas goettingensis</name>
    <dbReference type="NCBI Taxonomy" id="2774190"/>
    <lineage>
        <taxon>Bacteria</taxon>
        <taxon>Pseudomonadati</taxon>
        <taxon>Pseudomonadota</taxon>
        <taxon>Alphaproteobacteria</taxon>
        <taxon>Caulobacterales</taxon>
        <taxon>Caulobacteraceae</taxon>
        <taxon>Brevundimonas</taxon>
    </lineage>
</organism>
<proteinExistence type="predicted"/>
<feature type="signal peptide" evidence="1">
    <location>
        <begin position="1"/>
        <end position="29"/>
    </location>
</feature>
<accession>A0A975C170</accession>
<sequence length="417" mass="41069">MARPAPIRTAGMLAATVMCVAAAATEASAQTAPGALVLNNQLQLGDVVSGQTLNVEGATDQVTVSNAATGNSLSGATEGVDLDVRNVQTMNGNTRATTEINPTGDTGGIINATTQANGNYLAGGGYGGNLAIDSDQRVGPSEITASTAIRGGTARLLGGANVTAAATGNAAALAGNVGVISGAVHQVSDASVRAENLAETQYIPAGAVFGAQAINNAAAVNGEDQSGQSIYIGQRSTGDAVTANTSANAGNAWDLTGASVATANQAVIANKGGSVVARTQQENFSAVASTAVTTAYDYGRAVASAEGTGNAASVGNNDKYLELDNSQINSGGVEVRAEFSGAQGYDAYVSANAAGNSVTGYACAECQATLNATNNQTNDGNVSASANTTISGANRNVITGSNAVGNAATFYVSRPGQ</sequence>
<keyword evidence="1" id="KW-0732">Signal</keyword>
<dbReference type="AlphaFoldDB" id="A0A975C170"/>
<reference evidence="2" key="1">
    <citation type="submission" date="2020-09" db="EMBL/GenBank/DDBJ databases">
        <title>Brevundimonas sp. LVF2 isolated from a puddle in Goettingen, Germany.</title>
        <authorList>
            <person name="Friedrich I."/>
            <person name="Klassen A."/>
            <person name="Hannes N."/>
            <person name="Schneider D."/>
            <person name="Hertel R."/>
            <person name="Daniel R."/>
        </authorList>
    </citation>
    <scope>NUCLEOTIDE SEQUENCE</scope>
    <source>
        <strain evidence="2">LVF2</strain>
    </source>
</reference>
<protein>
    <submittedName>
        <fullName evidence="2">Holdfast anchor protein HfaD</fullName>
    </submittedName>
</protein>
<dbReference type="KEGG" id="bgoe:IFJ75_03055"/>
<feature type="chain" id="PRO_5037560640" evidence="1">
    <location>
        <begin position="30"/>
        <end position="417"/>
    </location>
</feature>
<name>A0A975C170_9CAUL</name>
<evidence type="ECO:0000313" key="3">
    <source>
        <dbReference type="Proteomes" id="UP000663918"/>
    </source>
</evidence>
<keyword evidence="3" id="KW-1185">Reference proteome</keyword>
<dbReference type="NCBIfam" id="NF037936">
    <property type="entry name" value="holdfast_HfaD"/>
    <property type="match status" value="1"/>
</dbReference>
<evidence type="ECO:0000313" key="2">
    <source>
        <dbReference type="EMBL" id="QTC91921.1"/>
    </source>
</evidence>